<gene>
    <name evidence="1" type="ORF">AULFYP135_00317</name>
</gene>
<sequence>MKEILRYPLVLLFALFILGCTAMDLTQTNREFSEMENRYLQQKPKFTVKTLLNNTYTQKYEEYINDQFFNRDSWITIKSMAESAIGKIENNGIVYGADHYMFEKYRTLDEKRFSDNIRYVKEFAEKYPDRHISLMIVPSSYMVLSEKLPTGLGNLDQYARMEELFAGAAAPNLTAVDPTALLTAHKEDSIYYKTDHHWTCYGAYLGYLSYLESVEGKTPVEYESLPKHQVADFYGTYYSKAKLFNTVPDVIEWFDPAVEQVTIDGEEVDGLHDLQKFEERDKYGAFLRGNNGLTVIKSSAGPGDGSRILVIKDSYGNSFVPYLLYNYDEVQVVDLRAMAGKMSDLLAENDYDDILLLYSFMNFASDQNIPKLRY</sequence>
<dbReference type="AlphaFoldDB" id="A0A6N2R949"/>
<proteinExistence type="predicted"/>
<organism evidence="1">
    <name type="scientific">uncultured Anaerotruncus sp</name>
    <dbReference type="NCBI Taxonomy" id="905011"/>
    <lineage>
        <taxon>Bacteria</taxon>
        <taxon>Bacillati</taxon>
        <taxon>Bacillota</taxon>
        <taxon>Clostridia</taxon>
        <taxon>Eubacteriales</taxon>
        <taxon>Oscillospiraceae</taxon>
        <taxon>Anaerotruncus</taxon>
        <taxon>environmental samples</taxon>
    </lineage>
</organism>
<protein>
    <recommendedName>
        <fullName evidence="2">AlgX/AlgJ SGNH hydrolase-like domain-containing protein</fullName>
    </recommendedName>
</protein>
<reference evidence="1" key="1">
    <citation type="submission" date="2019-11" db="EMBL/GenBank/DDBJ databases">
        <authorList>
            <person name="Feng L."/>
        </authorList>
    </citation>
    <scope>NUCLEOTIDE SEQUENCE</scope>
    <source>
        <strain evidence="1">AundefinedLFYP135</strain>
    </source>
</reference>
<dbReference type="EMBL" id="CACRSL010000003">
    <property type="protein sequence ID" value="VYS77623.1"/>
    <property type="molecule type" value="Genomic_DNA"/>
</dbReference>
<dbReference type="Pfam" id="PF14286">
    <property type="entry name" value="DHHW"/>
    <property type="match status" value="1"/>
</dbReference>
<accession>A0A6N2R949</accession>
<name>A0A6N2R949_9FIRM</name>
<dbReference type="InterPro" id="IPR025945">
    <property type="entry name" value="DHHW"/>
</dbReference>
<evidence type="ECO:0008006" key="2">
    <source>
        <dbReference type="Google" id="ProtNLM"/>
    </source>
</evidence>
<dbReference type="PROSITE" id="PS51257">
    <property type="entry name" value="PROKAR_LIPOPROTEIN"/>
    <property type="match status" value="1"/>
</dbReference>
<evidence type="ECO:0000313" key="1">
    <source>
        <dbReference type="EMBL" id="VYS77623.1"/>
    </source>
</evidence>